<feature type="domain" description="Methyltransferase" evidence="1">
    <location>
        <begin position="34"/>
        <end position="128"/>
    </location>
</feature>
<dbReference type="InterPro" id="IPR029063">
    <property type="entry name" value="SAM-dependent_MTases_sf"/>
</dbReference>
<feature type="non-terminal residue" evidence="2">
    <location>
        <position position="1"/>
    </location>
</feature>
<reference evidence="2" key="1">
    <citation type="journal article" date="2014" name="Front. Microbiol.">
        <title>High frequency of phylogenetically diverse reductive dehalogenase-homologous genes in deep subseafloor sedimentary metagenomes.</title>
        <authorList>
            <person name="Kawai M."/>
            <person name="Futagami T."/>
            <person name="Toyoda A."/>
            <person name="Takaki Y."/>
            <person name="Nishi S."/>
            <person name="Hori S."/>
            <person name="Arai W."/>
            <person name="Tsubouchi T."/>
            <person name="Morono Y."/>
            <person name="Uchiyama I."/>
            <person name="Ito T."/>
            <person name="Fujiyama A."/>
            <person name="Inagaki F."/>
            <person name="Takami H."/>
        </authorList>
    </citation>
    <scope>NUCLEOTIDE SEQUENCE</scope>
    <source>
        <strain evidence="2">Expedition CK06-06</strain>
    </source>
</reference>
<dbReference type="Pfam" id="PF13649">
    <property type="entry name" value="Methyltransf_25"/>
    <property type="match status" value="1"/>
</dbReference>
<accession>X0Y039</accession>
<dbReference type="Gene3D" id="3.40.50.150">
    <property type="entry name" value="Vaccinia Virus protein VP39"/>
    <property type="match status" value="1"/>
</dbReference>
<dbReference type="SUPFAM" id="SSF53335">
    <property type="entry name" value="S-adenosyl-L-methionine-dependent methyltransferases"/>
    <property type="match status" value="1"/>
</dbReference>
<dbReference type="EMBL" id="BARS01057150">
    <property type="protein sequence ID" value="GAG48995.1"/>
    <property type="molecule type" value="Genomic_DNA"/>
</dbReference>
<evidence type="ECO:0000313" key="2">
    <source>
        <dbReference type="EMBL" id="GAG48995.1"/>
    </source>
</evidence>
<dbReference type="CDD" id="cd02440">
    <property type="entry name" value="AdoMet_MTases"/>
    <property type="match status" value="1"/>
</dbReference>
<protein>
    <recommendedName>
        <fullName evidence="1">Methyltransferase domain-containing protein</fullName>
    </recommendedName>
</protein>
<name>X0Y039_9ZZZZ</name>
<proteinExistence type="predicted"/>
<comment type="caution">
    <text evidence="2">The sequence shown here is derived from an EMBL/GenBank/DDBJ whole genome shotgun (WGS) entry which is preliminary data.</text>
</comment>
<feature type="non-terminal residue" evidence="2">
    <location>
        <position position="151"/>
    </location>
</feature>
<organism evidence="2">
    <name type="scientific">marine sediment metagenome</name>
    <dbReference type="NCBI Taxonomy" id="412755"/>
    <lineage>
        <taxon>unclassified sequences</taxon>
        <taxon>metagenomes</taxon>
        <taxon>ecological metagenomes</taxon>
    </lineage>
</organism>
<evidence type="ECO:0000259" key="1">
    <source>
        <dbReference type="Pfam" id="PF13649"/>
    </source>
</evidence>
<dbReference type="AlphaFoldDB" id="X0Y039"/>
<gene>
    <name evidence="2" type="ORF">S01H1_83904</name>
</gene>
<sequence length="151" mass="16454">VDDDLRLREGIGELELLRTQEVIRRHLPDRPLRILDVGGGSGIHAEWLLEDGHQVHLIDPVASHVEQALDRLGSYDGFSAEVGDALTVDAPARSYDAVLLLGPLYHLTESSDRVSAWCEARRVVTGDGMVFGAAITRYAPLFDGLTRGGLS</sequence>
<dbReference type="InterPro" id="IPR041698">
    <property type="entry name" value="Methyltransf_25"/>
</dbReference>